<keyword evidence="1" id="KW-1133">Transmembrane helix</keyword>
<keyword evidence="1" id="KW-0812">Transmembrane</keyword>
<evidence type="ECO:0000256" key="1">
    <source>
        <dbReference type="SAM" id="Phobius"/>
    </source>
</evidence>
<comment type="caution">
    <text evidence="2">The sequence shown here is derived from an EMBL/GenBank/DDBJ whole genome shotgun (WGS) entry which is preliminary data.</text>
</comment>
<evidence type="ECO:0000313" key="3">
    <source>
        <dbReference type="Proteomes" id="UP001208570"/>
    </source>
</evidence>
<dbReference type="AlphaFoldDB" id="A0AAD9JEZ0"/>
<keyword evidence="3" id="KW-1185">Reference proteome</keyword>
<dbReference type="EMBL" id="JAODUP010000354">
    <property type="protein sequence ID" value="KAK2151694.1"/>
    <property type="molecule type" value="Genomic_DNA"/>
</dbReference>
<organism evidence="2 3">
    <name type="scientific">Paralvinella palmiformis</name>
    <dbReference type="NCBI Taxonomy" id="53620"/>
    <lineage>
        <taxon>Eukaryota</taxon>
        <taxon>Metazoa</taxon>
        <taxon>Spiralia</taxon>
        <taxon>Lophotrochozoa</taxon>
        <taxon>Annelida</taxon>
        <taxon>Polychaeta</taxon>
        <taxon>Sedentaria</taxon>
        <taxon>Canalipalpata</taxon>
        <taxon>Terebellida</taxon>
        <taxon>Terebelliformia</taxon>
        <taxon>Alvinellidae</taxon>
        <taxon>Paralvinella</taxon>
    </lineage>
</organism>
<sequence length="151" mass="16637">MVYPKELIKKAIKIQNIYCLLSGLVILMCALGLTIVVIYCGSHRTNPADSADGSKQSIASSQSSLSVDLIFKGIFTFTAVTSVGITITICLWVFWQRRVNRLASFKSVQGNSENCCITEKIIFQAEDNAIKLMIDDSMNLSSSRSLLHPNI</sequence>
<feature type="transmembrane region" description="Helical" evidence="1">
    <location>
        <begin position="17"/>
        <end position="39"/>
    </location>
</feature>
<gene>
    <name evidence="2" type="ORF">LSH36_354g01031</name>
</gene>
<protein>
    <submittedName>
        <fullName evidence="2">Uncharacterized protein</fullName>
    </submittedName>
</protein>
<feature type="transmembrane region" description="Helical" evidence="1">
    <location>
        <begin position="69"/>
        <end position="95"/>
    </location>
</feature>
<evidence type="ECO:0000313" key="2">
    <source>
        <dbReference type="EMBL" id="KAK2151694.1"/>
    </source>
</evidence>
<accession>A0AAD9JEZ0</accession>
<dbReference type="Proteomes" id="UP001208570">
    <property type="component" value="Unassembled WGS sequence"/>
</dbReference>
<keyword evidence="1" id="KW-0472">Membrane</keyword>
<reference evidence="2" key="1">
    <citation type="journal article" date="2023" name="Mol. Biol. Evol.">
        <title>Third-Generation Sequencing Reveals the Adaptive Role of the Epigenome in Three Deep-Sea Polychaetes.</title>
        <authorList>
            <person name="Perez M."/>
            <person name="Aroh O."/>
            <person name="Sun Y."/>
            <person name="Lan Y."/>
            <person name="Juniper S.K."/>
            <person name="Young C.R."/>
            <person name="Angers B."/>
            <person name="Qian P.Y."/>
        </authorList>
    </citation>
    <scope>NUCLEOTIDE SEQUENCE</scope>
    <source>
        <strain evidence="2">P08H-3</strain>
    </source>
</reference>
<name>A0AAD9JEZ0_9ANNE</name>
<proteinExistence type="predicted"/>